<comment type="caution">
    <text evidence="3">The sequence shown here is derived from an EMBL/GenBank/DDBJ whole genome shotgun (WGS) entry which is preliminary data.</text>
</comment>
<evidence type="ECO:0000313" key="3">
    <source>
        <dbReference type="EMBL" id="MBW3083345.1"/>
    </source>
</evidence>
<accession>A0ABS6WAZ6</accession>
<proteinExistence type="predicted"/>
<dbReference type="CDD" id="cd10439">
    <property type="entry name" value="GIY-YIG_COG3410"/>
    <property type="match status" value="1"/>
</dbReference>
<feature type="domain" description="GIY-YIG" evidence="2">
    <location>
        <begin position="56"/>
        <end position="157"/>
    </location>
</feature>
<evidence type="ECO:0000313" key="4">
    <source>
        <dbReference type="Proteomes" id="UP000812844"/>
    </source>
</evidence>
<organism evidence="3 4">
    <name type="scientific">Bifidobacterium phasiani</name>
    <dbReference type="NCBI Taxonomy" id="2834431"/>
    <lineage>
        <taxon>Bacteria</taxon>
        <taxon>Bacillati</taxon>
        <taxon>Actinomycetota</taxon>
        <taxon>Actinomycetes</taxon>
        <taxon>Bifidobacteriales</taxon>
        <taxon>Bifidobacteriaceae</taxon>
        <taxon>Bifidobacterium</taxon>
    </lineage>
</organism>
<dbReference type="PROSITE" id="PS50164">
    <property type="entry name" value="GIY_YIG"/>
    <property type="match status" value="1"/>
</dbReference>
<dbReference type="Proteomes" id="UP000812844">
    <property type="component" value="Unassembled WGS sequence"/>
</dbReference>
<dbReference type="RefSeq" id="WP_219082389.1">
    <property type="nucleotide sequence ID" value="NZ_JAHBBD010000019.1"/>
</dbReference>
<name>A0ABS6WAZ6_9BIFI</name>
<feature type="compositionally biased region" description="Basic and acidic residues" evidence="1">
    <location>
        <begin position="238"/>
        <end position="247"/>
    </location>
</feature>
<reference evidence="3 4" key="1">
    <citation type="submission" date="2021-05" db="EMBL/GenBank/DDBJ databases">
        <title>Phylogenetic classification of ten novel species belonging to the genus Bifidobacterium comprising B. colchicus sp. nov., B. abeli sp. nov., B. bicoloris sp. nov., B. guerezis sp. nov., B. rosaliae sp. nov., B. santillanensis sp. nov., B. argentati sp. nov., B. amazzoni sp. nov., B. pluviali sp. nov., and B. pinnaculum sp. nov.</title>
        <authorList>
            <person name="Lugli G.A."/>
            <person name="Ruiz Garcia L."/>
            <person name="Margolles A."/>
            <person name="Ventura M."/>
        </authorList>
    </citation>
    <scope>NUCLEOTIDE SEQUENCE [LARGE SCALE GENOMIC DNA]</scope>
    <source>
        <strain evidence="3 4">6T3</strain>
    </source>
</reference>
<gene>
    <name evidence="3" type="ORF">KIH73_08205</name>
</gene>
<protein>
    <submittedName>
        <fullName evidence="3">DUF2075 domain-containing protein</fullName>
    </submittedName>
</protein>
<dbReference type="Pfam" id="PF09848">
    <property type="entry name" value="SLFN-g3_helicase"/>
    <property type="match status" value="1"/>
</dbReference>
<keyword evidence="4" id="KW-1185">Reference proteome</keyword>
<dbReference type="InterPro" id="IPR018647">
    <property type="entry name" value="SLFN_3-like_DNA/RNA_helicase"/>
</dbReference>
<feature type="region of interest" description="Disordered" evidence="1">
    <location>
        <begin position="232"/>
        <end position="258"/>
    </location>
</feature>
<evidence type="ECO:0000259" key="2">
    <source>
        <dbReference type="PROSITE" id="PS50164"/>
    </source>
</evidence>
<evidence type="ECO:0000256" key="1">
    <source>
        <dbReference type="SAM" id="MobiDB-lite"/>
    </source>
</evidence>
<dbReference type="InterPro" id="IPR000305">
    <property type="entry name" value="GIY-YIG_endonuc"/>
</dbReference>
<sequence length="751" mass="84923">MSDNDLPLPVIVRVPYADINTEKIQTSIHAQLFPSATGRSSAESEVERMTLHLLFGYPTVYIVYAQERNKYSGRPEYTVYVGETNNIRARTLQHRRADAANREDWRDLARRLDEDPDSVWQYIIGNAHFNKSLTLDVENKLMHFLLSSEAVRSLNNRRTNAQGDYYTQKEFDRLFSQIWLDLHKQDPNLFPSEQIIRDSALFKASPFHQLSDEQIEAEETILNALERILQPDAEPSDTDARNEHDDVQTTSDAGTTKKQDPVPRLIFVQGAAGTGKTVLLSHLFYRLSTELGIRGLIDDAGEDDWKDFPNRLNGTEPAMPASGEQYKAYILVNHKQQEKVYNQIATKLGLQKKSDDVVMLPSQFINRFSEPLISEKGTLTNRGDPDKPRGKADVVLIDEAHLLLTQGSQGYSGKYMLLDILRRAKVVIAVFDPNQVLQSAQRWTKDQLDVLLPSCDGSDSDSEGAALQPFKRVTLEDRTFDVSHIRLRHQFRIAAGEPTITWVDDFAGGVGIGPIPRDTDELNPDGSVKRHAYDIKVFDSPVELFKAIREKSKLKAGGVDGHGLSRVVATYDWAYKDGKPNPDSPDGRWDVEMHRNADGVWVMGLDPDDRRGFDADDPDGDPDRFCHPWNYQLPNPNRKRGVHDDAAWAEQPHTIEEVGSTYTIQGFDLNYVGVIIGPSVKYRDGRIVFDGSASKNDKATQKRGSVIDYSEANLRNELNVLLKRGVHGLYLFAVDEELRRRLVSAIRMSFF</sequence>
<dbReference type="EMBL" id="JAHBBD010000019">
    <property type="protein sequence ID" value="MBW3083345.1"/>
    <property type="molecule type" value="Genomic_DNA"/>
</dbReference>